<protein>
    <recommendedName>
        <fullName evidence="2">Cupin</fullName>
    </recommendedName>
</protein>
<gene>
    <name evidence="1" type="ORF">A45J_1877</name>
</gene>
<sequence length="111" mass="12281">MKIFELKNKALNSRDGEYIIGFEETKSHACYMIYGILRPGEKNRVIKPGVGHEEIVLIVKGDVEVEGYYSGTLKEGTAFHIVGDHECFLENKGMSDAIYVIAGGHSEGGHH</sequence>
<reference evidence="1" key="1">
    <citation type="submission" date="2019-10" db="EMBL/GenBank/DDBJ databases">
        <title>Metagenomic sequencing of thiosulfate-disproportionating enrichment culture.</title>
        <authorList>
            <person name="Umezawa K."/>
            <person name="Kojima H."/>
            <person name="Fukui M."/>
        </authorList>
    </citation>
    <scope>NUCLEOTIDE SEQUENCE</scope>
    <source>
        <strain evidence="1">45J</strain>
    </source>
</reference>
<dbReference type="EMBL" id="BLAB01000001">
    <property type="protein sequence ID" value="GER94119.1"/>
    <property type="molecule type" value="Genomic_DNA"/>
</dbReference>
<evidence type="ECO:0000313" key="1">
    <source>
        <dbReference type="EMBL" id="GER94119.1"/>
    </source>
</evidence>
<accession>A0A5J4L7I0</accession>
<proteinExistence type="predicted"/>
<name>A0A5J4L7I0_9ZZZZ</name>
<comment type="caution">
    <text evidence="1">The sequence shown here is derived from an EMBL/GenBank/DDBJ whole genome shotgun (WGS) entry which is preliminary data.</text>
</comment>
<dbReference type="AlphaFoldDB" id="A0A5J4L7I0"/>
<evidence type="ECO:0008006" key="2">
    <source>
        <dbReference type="Google" id="ProtNLM"/>
    </source>
</evidence>
<organism evidence="1">
    <name type="scientific">hot springs metagenome</name>
    <dbReference type="NCBI Taxonomy" id="433727"/>
    <lineage>
        <taxon>unclassified sequences</taxon>
        <taxon>metagenomes</taxon>
        <taxon>ecological metagenomes</taxon>
    </lineage>
</organism>